<evidence type="ECO:0000256" key="9">
    <source>
        <dbReference type="ARBA" id="ARBA00023157"/>
    </source>
</evidence>
<protein>
    <recommendedName>
        <fullName evidence="11">Transcriptional regulator WhiB</fullName>
    </recommendedName>
</protein>
<gene>
    <name evidence="11" type="primary">whiB</name>
    <name evidence="14" type="ORF">SAMN04489717_4445</name>
</gene>
<evidence type="ECO:0000256" key="1">
    <source>
        <dbReference type="ARBA" id="ARBA00004496"/>
    </source>
</evidence>
<dbReference type="HAMAP" id="MF_01479">
    <property type="entry name" value="WhiB"/>
    <property type="match status" value="1"/>
</dbReference>
<reference evidence="14 15" key="1">
    <citation type="submission" date="2016-10" db="EMBL/GenBank/DDBJ databases">
        <authorList>
            <person name="de Groot N.N."/>
        </authorList>
    </citation>
    <scope>NUCLEOTIDE SEQUENCE [LARGE SCALE GENOMIC DNA]</scope>
    <source>
        <strain evidence="14 15">DSM 22024</strain>
    </source>
</reference>
<dbReference type="EMBL" id="LT629732">
    <property type="protein sequence ID" value="SDS94551.1"/>
    <property type="molecule type" value="Genomic_DNA"/>
</dbReference>
<keyword evidence="15" id="KW-1185">Reference proteome</keyword>
<dbReference type="GO" id="GO:0035731">
    <property type="term" value="F:dinitrosyl-iron complex binding"/>
    <property type="evidence" value="ECO:0007669"/>
    <property type="project" value="UniProtKB-UniRule"/>
</dbReference>
<evidence type="ECO:0000259" key="13">
    <source>
        <dbReference type="PROSITE" id="PS51674"/>
    </source>
</evidence>
<evidence type="ECO:0000256" key="11">
    <source>
        <dbReference type="HAMAP-Rule" id="MF_01479"/>
    </source>
</evidence>
<evidence type="ECO:0000256" key="2">
    <source>
        <dbReference type="ARBA" id="ARBA00006597"/>
    </source>
</evidence>
<dbReference type="STRING" id="117157.SAMN04489717_4445"/>
<comment type="PTM">
    <text evidence="11">The Fe-S cluster can be nitrosylated by nitric oxide (NO).</text>
</comment>
<sequence length="114" mass="12813">MPIRQRSTRPGGRRLIVVEPFLEWHEQAACCDEPAELFYGPEGESQHERLAREARAVAICDRCPVRTPCQKHALKRPEPYGVWGGTTESSRSAARRSGAQTPSRRRLTAVEQSS</sequence>
<keyword evidence="8 11" id="KW-0238">DNA-binding</keyword>
<feature type="binding site" evidence="11">
    <location>
        <position position="60"/>
    </location>
    <ligand>
        <name>[4Fe-4S] cluster</name>
        <dbReference type="ChEBI" id="CHEBI:49883"/>
    </ligand>
</feature>
<feature type="region of interest" description="Disordered" evidence="12">
    <location>
        <begin position="76"/>
        <end position="114"/>
    </location>
</feature>
<dbReference type="PROSITE" id="PS51674">
    <property type="entry name" value="4FE4S_WBL"/>
    <property type="match status" value="1"/>
</dbReference>
<dbReference type="GO" id="GO:0046872">
    <property type="term" value="F:metal ion binding"/>
    <property type="evidence" value="ECO:0007669"/>
    <property type="project" value="UniProtKB-KW"/>
</dbReference>
<dbReference type="GO" id="GO:0003677">
    <property type="term" value="F:DNA binding"/>
    <property type="evidence" value="ECO:0007669"/>
    <property type="project" value="UniProtKB-UniRule"/>
</dbReference>
<dbReference type="InterPro" id="IPR034768">
    <property type="entry name" value="4FE4S_WBL"/>
</dbReference>
<dbReference type="GO" id="GO:0045454">
    <property type="term" value="P:cell redox homeostasis"/>
    <property type="evidence" value="ECO:0007669"/>
    <property type="project" value="TreeGrafter"/>
</dbReference>
<evidence type="ECO:0000256" key="3">
    <source>
        <dbReference type="ARBA" id="ARBA00022485"/>
    </source>
</evidence>
<proteinExistence type="inferred from homology"/>
<feature type="binding site" evidence="11">
    <location>
        <position position="69"/>
    </location>
    <ligand>
        <name>[4Fe-4S] cluster</name>
        <dbReference type="ChEBI" id="CHEBI:49883"/>
    </ligand>
</feature>
<feature type="binding site" evidence="11">
    <location>
        <position position="30"/>
    </location>
    <ligand>
        <name>[4Fe-4S] cluster</name>
        <dbReference type="ChEBI" id="CHEBI:49883"/>
    </ligand>
</feature>
<dbReference type="GO" id="GO:0005737">
    <property type="term" value="C:cytoplasm"/>
    <property type="evidence" value="ECO:0007669"/>
    <property type="project" value="UniProtKB-SubCell"/>
</dbReference>
<keyword evidence="6 11" id="KW-0411">Iron-sulfur</keyword>
<dbReference type="OrthoDB" id="4954884at2"/>
<accession>A0A1H1WCW3</accession>
<keyword evidence="10 11" id="KW-0804">Transcription</keyword>
<keyword evidence="5 11" id="KW-0408">Iron</keyword>
<keyword evidence="7 11" id="KW-0805">Transcription regulation</keyword>
<dbReference type="RefSeq" id="WP_092655553.1">
    <property type="nucleotide sequence ID" value="NZ_LT629732.1"/>
</dbReference>
<feature type="compositionally biased region" description="Low complexity" evidence="12">
    <location>
        <begin position="89"/>
        <end position="99"/>
    </location>
</feature>
<evidence type="ECO:0000256" key="7">
    <source>
        <dbReference type="ARBA" id="ARBA00023015"/>
    </source>
</evidence>
<keyword evidence="11" id="KW-0963">Cytoplasm</keyword>
<dbReference type="Proteomes" id="UP000198983">
    <property type="component" value="Chromosome I"/>
</dbReference>
<comment type="subcellular location">
    <subcellularLocation>
        <location evidence="1 11">Cytoplasm</location>
    </subcellularLocation>
</comment>
<organism evidence="14 15">
    <name type="scientific">Actinopolymorpha singaporensis</name>
    <dbReference type="NCBI Taxonomy" id="117157"/>
    <lineage>
        <taxon>Bacteria</taxon>
        <taxon>Bacillati</taxon>
        <taxon>Actinomycetota</taxon>
        <taxon>Actinomycetes</taxon>
        <taxon>Propionibacteriales</taxon>
        <taxon>Actinopolymorphaceae</taxon>
        <taxon>Actinopolymorpha</taxon>
    </lineage>
</organism>
<evidence type="ECO:0000256" key="6">
    <source>
        <dbReference type="ARBA" id="ARBA00023014"/>
    </source>
</evidence>
<dbReference type="PANTHER" id="PTHR38839">
    <property type="entry name" value="TRANSCRIPTIONAL REGULATOR WHID-RELATED"/>
    <property type="match status" value="1"/>
</dbReference>
<feature type="binding site" evidence="11">
    <location>
        <position position="63"/>
    </location>
    <ligand>
        <name>[4Fe-4S] cluster</name>
        <dbReference type="ChEBI" id="CHEBI:49883"/>
    </ligand>
</feature>
<name>A0A1H1WCW3_9ACTN</name>
<keyword evidence="9 11" id="KW-1015">Disulfide bond</keyword>
<comment type="PTM">
    <text evidence="11">Upon Fe-S cluster removal intramolecular disulfide bonds are formed.</text>
</comment>
<dbReference type="GO" id="GO:0045892">
    <property type="term" value="P:negative regulation of DNA-templated transcription"/>
    <property type="evidence" value="ECO:0007669"/>
    <property type="project" value="TreeGrafter"/>
</dbReference>
<dbReference type="InterPro" id="IPR003482">
    <property type="entry name" value="Whib"/>
</dbReference>
<feature type="domain" description="4Fe-4S Wbl-type" evidence="13">
    <location>
        <begin position="29"/>
        <end position="93"/>
    </location>
</feature>
<dbReference type="AlphaFoldDB" id="A0A1H1WCW3"/>
<comment type="similarity">
    <text evidence="2 11">Belongs to the WhiB family.</text>
</comment>
<evidence type="ECO:0000313" key="14">
    <source>
        <dbReference type="EMBL" id="SDS94551.1"/>
    </source>
</evidence>
<keyword evidence="3 11" id="KW-0004">4Fe-4S</keyword>
<evidence type="ECO:0000313" key="15">
    <source>
        <dbReference type="Proteomes" id="UP000198983"/>
    </source>
</evidence>
<comment type="cofactor">
    <cofactor evidence="11">
        <name>[4Fe-4S] cluster</name>
        <dbReference type="ChEBI" id="CHEBI:49883"/>
    </cofactor>
    <text evidence="11">Binds 1 [4Fe-4S] cluster per subunit. Following nitrosylation of the [4Fe-4S] cluster binds 1 [4Fe-8(NO)] cluster per subunit.</text>
</comment>
<evidence type="ECO:0000256" key="12">
    <source>
        <dbReference type="SAM" id="MobiDB-lite"/>
    </source>
</evidence>
<comment type="function">
    <text evidence="11">Acts as a transcriptional regulator. Probably redox-responsive. The apo- but not holo-form probably binds DNA.</text>
</comment>
<dbReference type="GO" id="GO:0051539">
    <property type="term" value="F:4 iron, 4 sulfur cluster binding"/>
    <property type="evidence" value="ECO:0007669"/>
    <property type="project" value="UniProtKB-UniRule"/>
</dbReference>
<dbReference type="GO" id="GO:0047134">
    <property type="term" value="F:protein-disulfide reductase [NAD(P)H] activity"/>
    <property type="evidence" value="ECO:0007669"/>
    <property type="project" value="TreeGrafter"/>
</dbReference>
<keyword evidence="4 11" id="KW-0479">Metal-binding</keyword>
<dbReference type="Pfam" id="PF02467">
    <property type="entry name" value="Whib"/>
    <property type="match status" value="1"/>
</dbReference>
<evidence type="ECO:0000256" key="8">
    <source>
        <dbReference type="ARBA" id="ARBA00023125"/>
    </source>
</evidence>
<evidence type="ECO:0000256" key="10">
    <source>
        <dbReference type="ARBA" id="ARBA00023163"/>
    </source>
</evidence>
<evidence type="ECO:0000256" key="5">
    <source>
        <dbReference type="ARBA" id="ARBA00023004"/>
    </source>
</evidence>
<evidence type="ECO:0000256" key="4">
    <source>
        <dbReference type="ARBA" id="ARBA00022723"/>
    </source>
</evidence>